<dbReference type="Proteomes" id="UP000295008">
    <property type="component" value="Unassembled WGS sequence"/>
</dbReference>
<sequence length="309" mass="34645">MNTVNLQDLLMYAVYFAPRGQHRLIHLGHQLAQRHLNPMDRLIGVIGDAGAGKSLLIKGFFPGLELTNDDTGINVRPLPILEHAENGRFTSHTYHLDLRFEMAFTPVQRLADAVHAALAEDRRVVIEHFELLYPFLKINAGLLIGIGEEVIVTRPNLFGPLPEDIAAIVFRSLRYRKMAHTAEDLTGLVLYKELNYQGPVEHADVKHGFVLDFATQPDFDPAWVEARVCSYIEQGIPIHPLDEAHIAIGGETIGCTGPRIHLRKSSEVEHFQLLKEFKVDPATGHYLLVGLVGEDEQVNLNDLNDFFQA</sequence>
<dbReference type="RefSeq" id="WP_132015745.1">
    <property type="nucleotide sequence ID" value="NZ_SLUN01000025.1"/>
</dbReference>
<proteinExistence type="predicted"/>
<dbReference type="EMBL" id="SLUN01000025">
    <property type="protein sequence ID" value="TCL62457.1"/>
    <property type="molecule type" value="Genomic_DNA"/>
</dbReference>
<dbReference type="OrthoDB" id="9789120at2"/>
<protein>
    <recommendedName>
        <fullName evidence="3">Alanine-tRNA synthetase second additional domain-containing protein</fullName>
    </recommendedName>
</protein>
<comment type="caution">
    <text evidence="1">The sequence shown here is derived from an EMBL/GenBank/DDBJ whole genome shotgun (WGS) entry which is preliminary data.</text>
</comment>
<evidence type="ECO:0000313" key="1">
    <source>
        <dbReference type="EMBL" id="TCL62457.1"/>
    </source>
</evidence>
<evidence type="ECO:0000313" key="2">
    <source>
        <dbReference type="Proteomes" id="UP000295008"/>
    </source>
</evidence>
<gene>
    <name evidence="1" type="ORF">EDC14_102576</name>
</gene>
<reference evidence="1 2" key="1">
    <citation type="submission" date="2019-03" db="EMBL/GenBank/DDBJ databases">
        <title>Genomic Encyclopedia of Type Strains, Phase IV (KMG-IV): sequencing the most valuable type-strain genomes for metagenomic binning, comparative biology and taxonomic classification.</title>
        <authorList>
            <person name="Goeker M."/>
        </authorList>
    </citation>
    <scope>NUCLEOTIDE SEQUENCE [LARGE SCALE GENOMIC DNA]</scope>
    <source>
        <strain evidence="1 2">LX-B</strain>
    </source>
</reference>
<organism evidence="1 2">
    <name type="scientific">Hydrogenispora ethanolica</name>
    <dbReference type="NCBI Taxonomy" id="1082276"/>
    <lineage>
        <taxon>Bacteria</taxon>
        <taxon>Bacillati</taxon>
        <taxon>Bacillota</taxon>
        <taxon>Hydrogenispora</taxon>
    </lineage>
</organism>
<name>A0A4V6NGS8_HYDET</name>
<keyword evidence="2" id="KW-1185">Reference proteome</keyword>
<dbReference type="AlphaFoldDB" id="A0A4V6NGS8"/>
<evidence type="ECO:0008006" key="3">
    <source>
        <dbReference type="Google" id="ProtNLM"/>
    </source>
</evidence>
<accession>A0A4V6NGS8</accession>